<keyword evidence="3" id="KW-1003">Cell membrane</keyword>
<keyword evidence="2 7" id="KW-0813">Transport</keyword>
<feature type="transmembrane region" description="Helical" evidence="7">
    <location>
        <begin position="265"/>
        <end position="290"/>
    </location>
</feature>
<feature type="domain" description="ABC transmembrane type-1" evidence="8">
    <location>
        <begin position="70"/>
        <end position="286"/>
    </location>
</feature>
<comment type="subcellular location">
    <subcellularLocation>
        <location evidence="1 7">Cell membrane</location>
        <topology evidence="1 7">Multi-pass membrane protein</topology>
    </subcellularLocation>
</comment>
<evidence type="ECO:0000256" key="7">
    <source>
        <dbReference type="RuleBase" id="RU363032"/>
    </source>
</evidence>
<dbReference type="RefSeq" id="WP_041123662.1">
    <property type="nucleotide sequence ID" value="NZ_JXRQ01000029.1"/>
</dbReference>
<keyword evidence="10" id="KW-1185">Reference proteome</keyword>
<feature type="transmembrane region" description="Helical" evidence="7">
    <location>
        <begin position="9"/>
        <end position="32"/>
    </location>
</feature>
<evidence type="ECO:0000256" key="2">
    <source>
        <dbReference type="ARBA" id="ARBA00022448"/>
    </source>
</evidence>
<dbReference type="Pfam" id="PF00528">
    <property type="entry name" value="BPD_transp_1"/>
    <property type="match status" value="1"/>
</dbReference>
<dbReference type="STRING" id="135826.KP77_31600"/>
<feature type="transmembrane region" description="Helical" evidence="7">
    <location>
        <begin position="221"/>
        <end position="240"/>
    </location>
</feature>
<evidence type="ECO:0000256" key="5">
    <source>
        <dbReference type="ARBA" id="ARBA00022989"/>
    </source>
</evidence>
<feature type="transmembrane region" description="Helical" evidence="7">
    <location>
        <begin position="108"/>
        <end position="128"/>
    </location>
</feature>
<feature type="transmembrane region" description="Helical" evidence="7">
    <location>
        <begin position="158"/>
        <end position="180"/>
    </location>
</feature>
<dbReference type="Proteomes" id="UP000031950">
    <property type="component" value="Unassembled WGS sequence"/>
</dbReference>
<dbReference type="InterPro" id="IPR051393">
    <property type="entry name" value="ABC_transporter_permease"/>
</dbReference>
<dbReference type="AlphaFoldDB" id="A0A0C2RNY1"/>
<protein>
    <submittedName>
        <fullName evidence="9">ABC transporter permease</fullName>
    </submittedName>
</protein>
<evidence type="ECO:0000256" key="6">
    <source>
        <dbReference type="ARBA" id="ARBA00023136"/>
    </source>
</evidence>
<dbReference type="CDD" id="cd06261">
    <property type="entry name" value="TM_PBP2"/>
    <property type="match status" value="1"/>
</dbReference>
<keyword evidence="6 7" id="KW-0472">Membrane</keyword>
<dbReference type="PANTHER" id="PTHR30193">
    <property type="entry name" value="ABC TRANSPORTER PERMEASE PROTEIN"/>
    <property type="match status" value="1"/>
</dbReference>
<keyword evidence="5 7" id="KW-1133">Transmembrane helix</keyword>
<proteinExistence type="inferred from homology"/>
<comment type="similarity">
    <text evidence="7">Belongs to the binding-protein-dependent transport system permease family.</text>
</comment>
<dbReference type="PROSITE" id="PS50928">
    <property type="entry name" value="ABC_TM1"/>
    <property type="match status" value="1"/>
</dbReference>
<accession>A0A0C2RNY1</accession>
<dbReference type="Gene3D" id="1.10.3720.10">
    <property type="entry name" value="MetI-like"/>
    <property type="match status" value="1"/>
</dbReference>
<evidence type="ECO:0000256" key="3">
    <source>
        <dbReference type="ARBA" id="ARBA00022475"/>
    </source>
</evidence>
<keyword evidence="4 7" id="KW-0812">Transmembrane</keyword>
<dbReference type="PANTHER" id="PTHR30193:SF41">
    <property type="entry name" value="DIACETYLCHITOBIOSE UPTAKE SYSTEM PERMEASE PROTEIN NGCF"/>
    <property type="match status" value="1"/>
</dbReference>
<dbReference type="PATRIC" id="fig|135826.4.peg.3140"/>
<dbReference type="InterPro" id="IPR000515">
    <property type="entry name" value="MetI-like"/>
</dbReference>
<dbReference type="SUPFAM" id="SSF161098">
    <property type="entry name" value="MetI-like"/>
    <property type="match status" value="1"/>
</dbReference>
<dbReference type="EMBL" id="JXRQ01000029">
    <property type="protein sequence ID" value="KIL43454.1"/>
    <property type="molecule type" value="Genomic_DNA"/>
</dbReference>
<evidence type="ECO:0000313" key="9">
    <source>
        <dbReference type="EMBL" id="KIL43454.1"/>
    </source>
</evidence>
<feature type="transmembrane region" description="Helical" evidence="7">
    <location>
        <begin position="74"/>
        <end position="96"/>
    </location>
</feature>
<dbReference type="GO" id="GO:0005886">
    <property type="term" value="C:plasma membrane"/>
    <property type="evidence" value="ECO:0007669"/>
    <property type="project" value="UniProtKB-SubCell"/>
</dbReference>
<evidence type="ECO:0000313" key="10">
    <source>
        <dbReference type="Proteomes" id="UP000031950"/>
    </source>
</evidence>
<dbReference type="InterPro" id="IPR035906">
    <property type="entry name" value="MetI-like_sf"/>
</dbReference>
<dbReference type="GO" id="GO:0055085">
    <property type="term" value="P:transmembrane transport"/>
    <property type="evidence" value="ECO:0007669"/>
    <property type="project" value="InterPro"/>
</dbReference>
<evidence type="ECO:0000256" key="1">
    <source>
        <dbReference type="ARBA" id="ARBA00004651"/>
    </source>
</evidence>
<organism evidence="9 10">
    <name type="scientific">Jeotgalibacillus alimentarius</name>
    <dbReference type="NCBI Taxonomy" id="135826"/>
    <lineage>
        <taxon>Bacteria</taxon>
        <taxon>Bacillati</taxon>
        <taxon>Bacillota</taxon>
        <taxon>Bacilli</taxon>
        <taxon>Bacillales</taxon>
        <taxon>Caryophanaceae</taxon>
        <taxon>Jeotgalibacillus</taxon>
    </lineage>
</organism>
<evidence type="ECO:0000256" key="4">
    <source>
        <dbReference type="ARBA" id="ARBA00022692"/>
    </source>
</evidence>
<comment type="caution">
    <text evidence="9">The sequence shown here is derived from an EMBL/GenBank/DDBJ whole genome shotgun (WGS) entry which is preliminary data.</text>
</comment>
<sequence length="297" mass="33895">MVQSKKQKYLFLTFCLLPTFLLFVIFTVYPMVNGIYLSLFDWSGMSANREFVGFENYVRMFNDEIIGKAIYNDYFFVVTKVIGIMILSLFFAVALTQLKVKEAPFYRVVFFFPNIMSVVVIGILWQFIYEPDIGLVNGLLTSIGLESWTRPWLGSMEWALPSLVVPAIWAGIGLFMLLLMGGIMNIPKSQYESAEIDGASEWQQFWKITVPLIWPQIKTSMIYIVITSLNGSFVLVQIMTNGGPGNETEVMGSYLYQKAFEDFQFGYGATIGVLILILSLVTVLIMQFVLKREKVEY</sequence>
<evidence type="ECO:0000259" key="8">
    <source>
        <dbReference type="PROSITE" id="PS50928"/>
    </source>
</evidence>
<name>A0A0C2RNY1_9BACL</name>
<reference evidence="9 10" key="1">
    <citation type="submission" date="2015-01" db="EMBL/GenBank/DDBJ databases">
        <title>Genome sequence of Jeotgalibacillus alimentarius.</title>
        <authorList>
            <person name="Goh K.M."/>
            <person name="Chan K.-G."/>
            <person name="Yaakop A.S."/>
            <person name="Ee R."/>
            <person name="Gan H.M."/>
            <person name="Chan C.S."/>
        </authorList>
    </citation>
    <scope>NUCLEOTIDE SEQUENCE [LARGE SCALE GENOMIC DNA]</scope>
    <source>
        <strain evidence="9 10">YKJ-13</strain>
    </source>
</reference>
<gene>
    <name evidence="9" type="ORF">KP77_31600</name>
</gene>
<dbReference type="OrthoDB" id="152280at2"/>